<dbReference type="Pfam" id="PF20622">
    <property type="entry name" value="Big_15"/>
    <property type="match status" value="1"/>
</dbReference>
<dbReference type="AlphaFoldDB" id="A0A511J521"/>
<feature type="domain" description="Bacterial Ig" evidence="2">
    <location>
        <begin position="131"/>
        <end position="212"/>
    </location>
</feature>
<reference evidence="3 4" key="1">
    <citation type="submission" date="2019-07" db="EMBL/GenBank/DDBJ databases">
        <title>Whole genome shotgun sequence of Enterococcus villorum NBRC 100699.</title>
        <authorList>
            <person name="Hosoyama A."/>
            <person name="Uohara A."/>
            <person name="Ohji S."/>
            <person name="Ichikawa N."/>
        </authorList>
    </citation>
    <scope>NUCLEOTIDE SEQUENCE [LARGE SCALE GENOMIC DNA]</scope>
    <source>
        <strain evidence="3 4">NBRC 100699</strain>
    </source>
</reference>
<accession>A0A511J521</accession>
<gene>
    <name evidence="3" type="ORF">EVI01_21260</name>
</gene>
<protein>
    <recommendedName>
        <fullName evidence="2">Bacterial Ig domain-containing protein</fullName>
    </recommendedName>
</protein>
<dbReference type="EMBL" id="BJWF01000033">
    <property type="protein sequence ID" value="GEL92789.1"/>
    <property type="molecule type" value="Genomic_DNA"/>
</dbReference>
<comment type="caution">
    <text evidence="3">The sequence shown here is derived from an EMBL/GenBank/DDBJ whole genome shotgun (WGS) entry which is preliminary data.</text>
</comment>
<feature type="signal peptide" evidence="1">
    <location>
        <begin position="1"/>
        <end position="25"/>
    </location>
</feature>
<keyword evidence="1" id="KW-0732">Signal</keyword>
<dbReference type="RefSeq" id="WP_010752261.1">
    <property type="nucleotide sequence ID" value="NZ_BJWF01000033.1"/>
</dbReference>
<dbReference type="Proteomes" id="UP000321830">
    <property type="component" value="Unassembled WGS sequence"/>
</dbReference>
<evidence type="ECO:0000313" key="3">
    <source>
        <dbReference type="EMBL" id="GEL92789.1"/>
    </source>
</evidence>
<proteinExistence type="predicted"/>
<evidence type="ECO:0000313" key="4">
    <source>
        <dbReference type="Proteomes" id="UP000321830"/>
    </source>
</evidence>
<evidence type="ECO:0000259" key="2">
    <source>
        <dbReference type="Pfam" id="PF20622"/>
    </source>
</evidence>
<evidence type="ECO:0000256" key="1">
    <source>
        <dbReference type="SAM" id="SignalP"/>
    </source>
</evidence>
<organism evidence="3 4">
    <name type="scientific">Enterococcus villorum</name>
    <dbReference type="NCBI Taxonomy" id="112904"/>
    <lineage>
        <taxon>Bacteria</taxon>
        <taxon>Bacillati</taxon>
        <taxon>Bacillota</taxon>
        <taxon>Bacilli</taxon>
        <taxon>Lactobacillales</taxon>
        <taxon>Enterococcaceae</taxon>
        <taxon>Enterococcus</taxon>
    </lineage>
</organism>
<dbReference type="InterPro" id="IPR046746">
    <property type="entry name" value="Big_15"/>
</dbReference>
<name>A0A511J521_9ENTE</name>
<sequence>MKKRNMLLTTLLLSVPMAMSTVVNAESVLKNENASSVTMESIKAKKYFWTDSSIEGKVFANKYNRVGLLIDGKLQSQADVKSDGTFKFSTRGLGLTSSDKTFEIVGIDETGQFGEKVNCKVYPKLNKDYQMTVSSYKLGEDKIYGTNEAGIDTVALRINNKVVRKVTTVLEANGKEIYSLFAKDKVLKKTDKVEIVGYDSSGNTRTVLAVKVNQ</sequence>
<feature type="chain" id="PRO_5021699341" description="Bacterial Ig domain-containing protein" evidence="1">
    <location>
        <begin position="26"/>
        <end position="214"/>
    </location>
</feature>